<evidence type="ECO:0000256" key="1">
    <source>
        <dbReference type="ARBA" id="ARBA00012513"/>
    </source>
</evidence>
<dbReference type="GO" id="GO:0005524">
    <property type="term" value="F:ATP binding"/>
    <property type="evidence" value="ECO:0007669"/>
    <property type="project" value="UniProtKB-KW"/>
</dbReference>
<evidence type="ECO:0000256" key="2">
    <source>
        <dbReference type="ARBA" id="ARBA00022679"/>
    </source>
</evidence>
<dbReference type="Gene3D" id="3.30.200.20">
    <property type="entry name" value="Phosphorylase Kinase, domain 1"/>
    <property type="match status" value="1"/>
</dbReference>
<feature type="compositionally biased region" description="Basic and acidic residues" evidence="6">
    <location>
        <begin position="470"/>
        <end position="510"/>
    </location>
</feature>
<evidence type="ECO:0000256" key="3">
    <source>
        <dbReference type="ARBA" id="ARBA00022741"/>
    </source>
</evidence>
<dbReference type="InterPro" id="IPR000719">
    <property type="entry name" value="Prot_kinase_dom"/>
</dbReference>
<dbReference type="Proteomes" id="UP001150924">
    <property type="component" value="Unassembled WGS sequence"/>
</dbReference>
<evidence type="ECO:0000256" key="4">
    <source>
        <dbReference type="ARBA" id="ARBA00022777"/>
    </source>
</evidence>
<evidence type="ECO:0000313" key="8">
    <source>
        <dbReference type="EMBL" id="MCY1006609.1"/>
    </source>
</evidence>
<keyword evidence="4 8" id="KW-0418">Kinase</keyword>
<dbReference type="InterPro" id="IPR011009">
    <property type="entry name" value="Kinase-like_dom_sf"/>
</dbReference>
<name>A0A9X3ENQ8_9BACT</name>
<protein>
    <recommendedName>
        <fullName evidence="1">non-specific serine/threonine protein kinase</fullName>
        <ecNumber evidence="1">2.7.11.1</ecNumber>
    </recommendedName>
</protein>
<dbReference type="EC" id="2.7.11.1" evidence="1"/>
<dbReference type="PANTHER" id="PTHR43671">
    <property type="entry name" value="SERINE/THREONINE-PROTEIN KINASE NEK"/>
    <property type="match status" value="1"/>
</dbReference>
<dbReference type="InterPro" id="IPR013229">
    <property type="entry name" value="PEGA"/>
</dbReference>
<dbReference type="InterPro" id="IPR050660">
    <property type="entry name" value="NEK_Ser/Thr_kinase"/>
</dbReference>
<dbReference type="Gene3D" id="1.10.510.10">
    <property type="entry name" value="Transferase(Phosphotransferase) domain 1"/>
    <property type="match status" value="1"/>
</dbReference>
<evidence type="ECO:0000256" key="5">
    <source>
        <dbReference type="ARBA" id="ARBA00022840"/>
    </source>
</evidence>
<dbReference type="AlphaFoldDB" id="A0A9X3ENQ8"/>
<dbReference type="CDD" id="cd14014">
    <property type="entry name" value="STKc_PknB_like"/>
    <property type="match status" value="1"/>
</dbReference>
<dbReference type="PROSITE" id="PS50011">
    <property type="entry name" value="PROTEIN_KINASE_DOM"/>
    <property type="match status" value="1"/>
</dbReference>
<keyword evidence="5" id="KW-0067">ATP-binding</keyword>
<feature type="region of interest" description="Disordered" evidence="6">
    <location>
        <begin position="461"/>
        <end position="521"/>
    </location>
</feature>
<feature type="domain" description="Protein kinase" evidence="7">
    <location>
        <begin position="24"/>
        <end position="289"/>
    </location>
</feature>
<accession>A0A9X3ENQ8</accession>
<keyword evidence="9" id="KW-1185">Reference proteome</keyword>
<dbReference type="Pfam" id="PF00069">
    <property type="entry name" value="Pkinase"/>
    <property type="match status" value="1"/>
</dbReference>
<evidence type="ECO:0000256" key="6">
    <source>
        <dbReference type="SAM" id="MobiDB-lite"/>
    </source>
</evidence>
<sequence length="621" mass="66556">MPVKRSIPASGTDALIGQTIGSHYTLQRVLERGPRVQAFLATHRTMHRTVVVQLLAAGWIDGSPAAVRFDEQAKALATLEHPNIAAVHDHGRESGRVWIAVEYVEGETLAEYVRRMGRLQLEGFVPIAAQVLKGLGGAHVRRMVHGDLNADQVMLVEEQGRANYVKLIDLGIAALFEWPEGSDEEAPVVGEPAYLAPEVIMNRPADARSDVYAVGVLFYHMLSGRLPFEGDSPRDVLHKHVNAKPTPLETVLPPDHNVPDELIHLIHDCLAKNPDNRPTDANEIVERMIDCVPAAMFRLPVAAPRARVAAKDNLSRGPGPSPAEAAQDRARSATLAAAVEASGAHPIPVIEPAPAAVAEAPSSGGGSGWIFALLAIVGVGVGVYFYLESQKQPPLPPPIAAPPQESAPPQIAAGLAKAQEFETAGKLYEALAAYEVVLVTDPTNAQAKERQAALKVQIQELEAKGQLPPEDTKTETPPDTKVEAPPDTKTDTPPETPPDTKVETPPDTKVETPPQPAGPVAIKIDATPKAEVLVDGVSKGKTPLTLELTPGSHQVEFKAKGFDNYLETIEVAADGQKELKAKLKRSDRKSFRDEENAASEELDPEEGVGTNIEITRPKKGG</sequence>
<dbReference type="EMBL" id="JAPNKE010000002">
    <property type="protein sequence ID" value="MCY1006609.1"/>
    <property type="molecule type" value="Genomic_DNA"/>
</dbReference>
<keyword evidence="2" id="KW-0808">Transferase</keyword>
<dbReference type="RefSeq" id="WP_267768886.1">
    <property type="nucleotide sequence ID" value="NZ_JAPNKE010000002.1"/>
</dbReference>
<proteinExistence type="predicted"/>
<comment type="caution">
    <text evidence="8">The sequence shown here is derived from an EMBL/GenBank/DDBJ whole genome shotgun (WGS) entry which is preliminary data.</text>
</comment>
<organism evidence="8 9">
    <name type="scientific">Nannocystis pusilla</name>
    <dbReference type="NCBI Taxonomy" id="889268"/>
    <lineage>
        <taxon>Bacteria</taxon>
        <taxon>Pseudomonadati</taxon>
        <taxon>Myxococcota</taxon>
        <taxon>Polyangia</taxon>
        <taxon>Nannocystales</taxon>
        <taxon>Nannocystaceae</taxon>
        <taxon>Nannocystis</taxon>
    </lineage>
</organism>
<gene>
    <name evidence="8" type="ORF">OV079_13815</name>
</gene>
<feature type="region of interest" description="Disordered" evidence="6">
    <location>
        <begin position="581"/>
        <end position="621"/>
    </location>
</feature>
<dbReference type="Pfam" id="PF08308">
    <property type="entry name" value="PEGA"/>
    <property type="match status" value="1"/>
</dbReference>
<evidence type="ECO:0000259" key="7">
    <source>
        <dbReference type="PROSITE" id="PS50011"/>
    </source>
</evidence>
<keyword evidence="3" id="KW-0547">Nucleotide-binding</keyword>
<dbReference type="GO" id="GO:0004674">
    <property type="term" value="F:protein serine/threonine kinase activity"/>
    <property type="evidence" value="ECO:0007669"/>
    <property type="project" value="UniProtKB-EC"/>
</dbReference>
<dbReference type="SUPFAM" id="SSF56112">
    <property type="entry name" value="Protein kinase-like (PK-like)"/>
    <property type="match status" value="1"/>
</dbReference>
<reference evidence="8" key="1">
    <citation type="submission" date="2022-11" db="EMBL/GenBank/DDBJ databases">
        <title>Minimal conservation of predation-associated metabolite biosynthetic gene clusters underscores biosynthetic potential of Myxococcota including descriptions for ten novel species: Archangium lansinium sp. nov., Myxococcus landrumus sp. nov., Nannocystis bai.</title>
        <authorList>
            <person name="Ahearne A."/>
            <person name="Stevens C."/>
            <person name="Phillips K."/>
        </authorList>
    </citation>
    <scope>NUCLEOTIDE SEQUENCE</scope>
    <source>
        <strain evidence="8">Na p29</strain>
    </source>
</reference>
<evidence type="ECO:0000313" key="9">
    <source>
        <dbReference type="Proteomes" id="UP001150924"/>
    </source>
</evidence>
<dbReference type="PANTHER" id="PTHR43671:SF13">
    <property type="entry name" value="SERINE_THREONINE-PROTEIN KINASE NEK2"/>
    <property type="match status" value="1"/>
</dbReference>
<feature type="compositionally biased region" description="Acidic residues" evidence="6">
    <location>
        <begin position="596"/>
        <end position="606"/>
    </location>
</feature>